<name>A0A0C1R1G3_9RICK</name>
<dbReference type="SUPFAM" id="SSF52218">
    <property type="entry name" value="Flavoproteins"/>
    <property type="match status" value="1"/>
</dbReference>
<dbReference type="EMBL" id="JSWE01000036">
    <property type="protein sequence ID" value="KIE06130.1"/>
    <property type="molecule type" value="Genomic_DNA"/>
</dbReference>
<dbReference type="GO" id="GO:0010181">
    <property type="term" value="F:FMN binding"/>
    <property type="evidence" value="ECO:0007669"/>
    <property type="project" value="InterPro"/>
</dbReference>
<dbReference type="Proteomes" id="UP000031258">
    <property type="component" value="Unassembled WGS sequence"/>
</dbReference>
<dbReference type="InterPro" id="IPR005025">
    <property type="entry name" value="FMN_Rdtase-like_dom"/>
</dbReference>
<dbReference type="InterPro" id="IPR008254">
    <property type="entry name" value="Flavodoxin/NO_synth"/>
</dbReference>
<evidence type="ECO:0000313" key="4">
    <source>
        <dbReference type="EMBL" id="KIE06130.1"/>
    </source>
</evidence>
<evidence type="ECO:0000259" key="3">
    <source>
        <dbReference type="PROSITE" id="PS50902"/>
    </source>
</evidence>
<gene>
    <name evidence="4" type="ORF">NF27_BK00510</name>
</gene>
<dbReference type="PANTHER" id="PTHR30546:SF23">
    <property type="entry name" value="FLAVOPROTEIN-LIKE PROTEIN YCP4-RELATED"/>
    <property type="match status" value="1"/>
</dbReference>
<sequence>MMVKVAVIHHGNYGYTKTIAEYIALGAKEIAITVELYQSSEIEKNLSALDDANAIIFGSPTYFGSVSAEFKSFMDSTSQLWLKQKWKDKVAAAFTCANSPSGDQMSTLMQLFIFASQHSMIWAGSDLMPKMQEYNEGLEVYNKLGSWVGFGLAVRGDQGERIELEEVDIKAAKHFGKRIAKVAKKFK</sequence>
<keyword evidence="2" id="KW-0288">FMN</keyword>
<comment type="caution">
    <text evidence="4">The sequence shown here is derived from an EMBL/GenBank/DDBJ whole genome shotgun (WGS) entry which is preliminary data.</text>
</comment>
<dbReference type="PANTHER" id="PTHR30546">
    <property type="entry name" value="FLAVODOXIN-RELATED PROTEIN WRBA-RELATED"/>
    <property type="match status" value="1"/>
</dbReference>
<dbReference type="GO" id="GO:0016020">
    <property type="term" value="C:membrane"/>
    <property type="evidence" value="ECO:0007669"/>
    <property type="project" value="TreeGrafter"/>
</dbReference>
<evidence type="ECO:0000256" key="2">
    <source>
        <dbReference type="ARBA" id="ARBA00022643"/>
    </source>
</evidence>
<protein>
    <submittedName>
        <fullName evidence="4">NADPH-dependent FMN reductase</fullName>
    </submittedName>
</protein>
<reference evidence="4 5" key="1">
    <citation type="submission" date="2014-11" db="EMBL/GenBank/DDBJ databases">
        <title>A Rickettsiales Symbiont of Amoebae With Ancient Features.</title>
        <authorList>
            <person name="Schulz F."/>
            <person name="Martijn J."/>
            <person name="Wascher F."/>
            <person name="Kostanjsek R."/>
            <person name="Ettema T.J."/>
            <person name="Horn M."/>
        </authorList>
    </citation>
    <scope>NUCLEOTIDE SEQUENCE [LARGE SCALE GENOMIC DNA]</scope>
    <source>
        <strain evidence="4 5">UWC36</strain>
    </source>
</reference>
<evidence type="ECO:0000256" key="1">
    <source>
        <dbReference type="ARBA" id="ARBA00022630"/>
    </source>
</evidence>
<organism evidence="4 5">
    <name type="scientific">Candidatus Jidaibacter acanthamoebae</name>
    <dbReference type="NCBI Taxonomy" id="86105"/>
    <lineage>
        <taxon>Bacteria</taxon>
        <taxon>Pseudomonadati</taxon>
        <taxon>Pseudomonadota</taxon>
        <taxon>Alphaproteobacteria</taxon>
        <taxon>Rickettsiales</taxon>
        <taxon>Candidatus Midichloriaceae</taxon>
        <taxon>Candidatus Jidaibacter</taxon>
    </lineage>
</organism>
<dbReference type="Pfam" id="PF03358">
    <property type="entry name" value="FMN_red"/>
    <property type="match status" value="1"/>
</dbReference>
<accession>A0A0C1R1G3</accession>
<proteinExistence type="predicted"/>
<feature type="domain" description="Flavodoxin-like" evidence="3">
    <location>
        <begin position="5"/>
        <end position="180"/>
    </location>
</feature>
<dbReference type="STRING" id="86105.NF27_BK00510"/>
<dbReference type="Gene3D" id="3.40.50.360">
    <property type="match status" value="1"/>
</dbReference>
<keyword evidence="5" id="KW-1185">Reference proteome</keyword>
<evidence type="ECO:0000313" key="5">
    <source>
        <dbReference type="Proteomes" id="UP000031258"/>
    </source>
</evidence>
<dbReference type="AlphaFoldDB" id="A0A0C1R1G3"/>
<dbReference type="InterPro" id="IPR029039">
    <property type="entry name" value="Flavoprotein-like_sf"/>
</dbReference>
<keyword evidence="1" id="KW-0285">Flavoprotein</keyword>
<dbReference type="PATRIC" id="fig|86105.3.peg.129"/>
<dbReference type="PROSITE" id="PS50902">
    <property type="entry name" value="FLAVODOXIN_LIKE"/>
    <property type="match status" value="1"/>
</dbReference>
<dbReference type="GO" id="GO:0003955">
    <property type="term" value="F:NAD(P)H dehydrogenase (quinone) activity"/>
    <property type="evidence" value="ECO:0007669"/>
    <property type="project" value="TreeGrafter"/>
</dbReference>